<evidence type="ECO:0000313" key="3">
    <source>
        <dbReference type="Proteomes" id="UP001519287"/>
    </source>
</evidence>
<keyword evidence="3" id="KW-1185">Reference proteome</keyword>
<evidence type="ECO:0000313" key="2">
    <source>
        <dbReference type="EMBL" id="MBP1996052.1"/>
    </source>
</evidence>
<gene>
    <name evidence="2" type="ORF">J2Z66_007696</name>
</gene>
<protein>
    <submittedName>
        <fullName evidence="2">Membrane protein</fullName>
    </submittedName>
</protein>
<name>A0ABS4J872_9BACL</name>
<feature type="transmembrane region" description="Helical" evidence="1">
    <location>
        <begin position="235"/>
        <end position="258"/>
    </location>
</feature>
<feature type="transmembrane region" description="Helical" evidence="1">
    <location>
        <begin position="12"/>
        <end position="31"/>
    </location>
</feature>
<keyword evidence="1" id="KW-0472">Membrane</keyword>
<proteinExistence type="predicted"/>
<comment type="caution">
    <text evidence="2">The sequence shown here is derived from an EMBL/GenBank/DDBJ whole genome shotgun (WGS) entry which is preliminary data.</text>
</comment>
<reference evidence="2 3" key="1">
    <citation type="submission" date="2021-03" db="EMBL/GenBank/DDBJ databases">
        <title>Genomic Encyclopedia of Type Strains, Phase IV (KMG-IV): sequencing the most valuable type-strain genomes for metagenomic binning, comparative biology and taxonomic classification.</title>
        <authorList>
            <person name="Goeker M."/>
        </authorList>
    </citation>
    <scope>NUCLEOTIDE SEQUENCE [LARGE SCALE GENOMIC DNA]</scope>
    <source>
        <strain evidence="2 3">DSM 26048</strain>
    </source>
</reference>
<accession>A0ABS4J872</accession>
<feature type="transmembrane region" description="Helical" evidence="1">
    <location>
        <begin position="359"/>
        <end position="376"/>
    </location>
</feature>
<feature type="transmembrane region" description="Helical" evidence="1">
    <location>
        <begin position="193"/>
        <end position="214"/>
    </location>
</feature>
<dbReference type="Proteomes" id="UP001519287">
    <property type="component" value="Unassembled WGS sequence"/>
</dbReference>
<keyword evidence="1" id="KW-1133">Transmembrane helix</keyword>
<dbReference type="RefSeq" id="WP_209978126.1">
    <property type="nucleotide sequence ID" value="NZ_JAGGLB010000043.1"/>
</dbReference>
<dbReference type="EMBL" id="JAGGLB010000043">
    <property type="protein sequence ID" value="MBP1996052.1"/>
    <property type="molecule type" value="Genomic_DNA"/>
</dbReference>
<organism evidence="2 3">
    <name type="scientific">Paenibacillus eucommiae</name>
    <dbReference type="NCBI Taxonomy" id="1355755"/>
    <lineage>
        <taxon>Bacteria</taxon>
        <taxon>Bacillati</taxon>
        <taxon>Bacillota</taxon>
        <taxon>Bacilli</taxon>
        <taxon>Bacillales</taxon>
        <taxon>Paenibacillaceae</taxon>
        <taxon>Paenibacillus</taxon>
    </lineage>
</organism>
<evidence type="ECO:0000256" key="1">
    <source>
        <dbReference type="SAM" id="Phobius"/>
    </source>
</evidence>
<keyword evidence="1" id="KW-0812">Transmembrane</keyword>
<sequence>MFFSLMGKELKYQFGNLTFYMFLVAVILFYVTQFDPPGSIADLKPKAEAQGERIYYGQKTITEPRDEMVKMVWQLEWDYQAGEISKPLLFMNKSVKLDEQQLAAMEQTLETLLPGGLTSEMAEDDSRMEFAVTYEKYLELVRSLDKKLGGSTAYGDKLRPSILYKEKTYEDAVQDYKDLLEKDRLTNAGGRLFADYMGITAGFFPVFLSAFVLGRDRRTRMQEIIYSRSFSSWRYVLPKYAAVCLILLLGYLAVATHAEFSLTKIAAAEHLDFAYFAFYKYTFAWLLPTIMVTVALGMLVSVLTKYTLVAIPLQFLLWMSTMMPLEGEYGLRKFVIRYNTFGGYDNYVQWSSAIMVNRIFYVLLSLAIMWLVIWIWNRKRGHAGASAKA</sequence>
<feature type="transmembrane region" description="Helical" evidence="1">
    <location>
        <begin position="278"/>
        <end position="299"/>
    </location>
</feature>
<feature type="transmembrane region" description="Helical" evidence="1">
    <location>
        <begin position="306"/>
        <end position="325"/>
    </location>
</feature>